<evidence type="ECO:0000313" key="4">
    <source>
        <dbReference type="EMBL" id="CAD8537403.1"/>
    </source>
</evidence>
<sequence>MMSWSRLWRSQMPIAWLLLAALVLFAQPHAAAAHNAYVVEALVRLAQGGHVDVRNASWEFLRAPDAPDAADVFGALEQSGGIAPLIGLTRHGTERQKEMAVRSLWELSSVSHDNQAAITRAGGIMPLMILAREGSAAQKELATAALCNLAFNADDRVAIARAGVVDPLLKLAHGGGPSQKALVRVAAEIGPSMYALDLATHDGPEIEAENRKVGRAATLCITALNVNANERMAEARVQAVAPLVLLARDGTVAERELAAEALRVLTDDVDNGVAVVQAGGLAVLQRLARKGSAAQIDNATAALHNLERHGVAPSSAAGQDSGERGADGADGARGAWLPEWASWALLSASTLVLASVFALAACYCFRKRRASRRVSCVSTHSAGELAMQASPRGEPPATMGDHSNDSHDQSYDSIIASGGSALGGSIPRHELSRGACSALGGRALKGEPVPLCCGLGVRTPIVTEFVSTPTSVVSASSPGSSI</sequence>
<name>A0A7S0J0I1_9EUKA</name>
<dbReference type="Gene3D" id="1.25.10.10">
    <property type="entry name" value="Leucine-rich Repeat Variant"/>
    <property type="match status" value="2"/>
</dbReference>
<dbReference type="InterPro" id="IPR000225">
    <property type="entry name" value="Armadillo"/>
</dbReference>
<protein>
    <recommendedName>
        <fullName evidence="5">Armadillo repeat-containing domain-containing protein</fullName>
    </recommendedName>
</protein>
<evidence type="ECO:0000256" key="2">
    <source>
        <dbReference type="SAM" id="Phobius"/>
    </source>
</evidence>
<evidence type="ECO:0000256" key="3">
    <source>
        <dbReference type="SAM" id="SignalP"/>
    </source>
</evidence>
<reference evidence="4" key="1">
    <citation type="submission" date="2021-01" db="EMBL/GenBank/DDBJ databases">
        <authorList>
            <person name="Corre E."/>
            <person name="Pelletier E."/>
            <person name="Niang G."/>
            <person name="Scheremetjew M."/>
            <person name="Finn R."/>
            <person name="Kale V."/>
            <person name="Holt S."/>
            <person name="Cochrane G."/>
            <person name="Meng A."/>
            <person name="Brown T."/>
            <person name="Cohen L."/>
        </authorList>
    </citation>
    <scope>NUCLEOTIDE SEQUENCE</scope>
    <source>
        <strain evidence="4">RCC1130</strain>
    </source>
</reference>
<evidence type="ECO:0000256" key="1">
    <source>
        <dbReference type="SAM" id="MobiDB-lite"/>
    </source>
</evidence>
<keyword evidence="2" id="KW-0472">Membrane</keyword>
<keyword evidence="3" id="KW-0732">Signal</keyword>
<accession>A0A7S0J0I1</accession>
<dbReference type="AlphaFoldDB" id="A0A7S0J0I1"/>
<keyword evidence="2" id="KW-0812">Transmembrane</keyword>
<feature type="chain" id="PRO_5031109973" description="Armadillo repeat-containing domain-containing protein" evidence="3">
    <location>
        <begin position="34"/>
        <end position="482"/>
    </location>
</feature>
<feature type="region of interest" description="Disordered" evidence="1">
    <location>
        <begin position="310"/>
        <end position="330"/>
    </location>
</feature>
<dbReference type="InterPro" id="IPR011989">
    <property type="entry name" value="ARM-like"/>
</dbReference>
<feature type="transmembrane region" description="Helical" evidence="2">
    <location>
        <begin position="340"/>
        <end position="365"/>
    </location>
</feature>
<dbReference type="InterPro" id="IPR016024">
    <property type="entry name" value="ARM-type_fold"/>
</dbReference>
<dbReference type="SMART" id="SM00185">
    <property type="entry name" value="ARM"/>
    <property type="match status" value="4"/>
</dbReference>
<dbReference type="EMBL" id="HBER01025201">
    <property type="protein sequence ID" value="CAD8537403.1"/>
    <property type="molecule type" value="Transcribed_RNA"/>
</dbReference>
<keyword evidence="2" id="KW-1133">Transmembrane helix</keyword>
<gene>
    <name evidence="4" type="ORF">CLEP1334_LOCUS12685</name>
</gene>
<organism evidence="4">
    <name type="scientific">Calcidiscus leptoporus</name>
    <dbReference type="NCBI Taxonomy" id="127549"/>
    <lineage>
        <taxon>Eukaryota</taxon>
        <taxon>Haptista</taxon>
        <taxon>Haptophyta</taxon>
        <taxon>Prymnesiophyceae</taxon>
        <taxon>Coccolithales</taxon>
        <taxon>Calcidiscaceae</taxon>
        <taxon>Calcidiscus</taxon>
    </lineage>
</organism>
<dbReference type="PANTHER" id="PTHR23315">
    <property type="entry name" value="U BOX DOMAIN-CONTAINING"/>
    <property type="match status" value="1"/>
</dbReference>
<feature type="signal peptide" evidence="3">
    <location>
        <begin position="1"/>
        <end position="33"/>
    </location>
</feature>
<proteinExistence type="predicted"/>
<dbReference type="PANTHER" id="PTHR23315:SF7">
    <property type="entry name" value="U-BOX DOMAIN-CONTAINING PROTEIN 4"/>
    <property type="match status" value="1"/>
</dbReference>
<dbReference type="SUPFAM" id="SSF48371">
    <property type="entry name" value="ARM repeat"/>
    <property type="match status" value="1"/>
</dbReference>
<evidence type="ECO:0008006" key="5">
    <source>
        <dbReference type="Google" id="ProtNLM"/>
    </source>
</evidence>
<feature type="region of interest" description="Disordered" evidence="1">
    <location>
        <begin position="388"/>
        <end position="410"/>
    </location>
</feature>